<feature type="region of interest" description="Disordered" evidence="1">
    <location>
        <begin position="1"/>
        <end position="25"/>
    </location>
</feature>
<comment type="caution">
    <text evidence="2">The sequence shown here is derived from an EMBL/GenBank/DDBJ whole genome shotgun (WGS) entry which is preliminary data.</text>
</comment>
<name>B1T6G4_9BURK</name>
<dbReference type="AlphaFoldDB" id="B1T6G4"/>
<sequence>MPNAPVTKNTVRQPNADEIHSRSPVKSGVPMYWPITYTLVANPRSWTGNHIVTARAFDGNAGASSAPIASREPSSMW</sequence>
<dbReference type="Proteomes" id="UP000004814">
    <property type="component" value="Unassembled WGS sequence"/>
</dbReference>
<feature type="region of interest" description="Disordered" evidence="1">
    <location>
        <begin position="58"/>
        <end position="77"/>
    </location>
</feature>
<gene>
    <name evidence="2" type="ORF">BamMEX5DRAFT_3380</name>
</gene>
<evidence type="ECO:0000313" key="3">
    <source>
        <dbReference type="Proteomes" id="UP000004814"/>
    </source>
</evidence>
<dbReference type="EMBL" id="ABLK01000105">
    <property type="protein sequence ID" value="EDT40822.1"/>
    <property type="molecule type" value="Genomic_DNA"/>
</dbReference>
<evidence type="ECO:0000256" key="1">
    <source>
        <dbReference type="SAM" id="MobiDB-lite"/>
    </source>
</evidence>
<feature type="compositionally biased region" description="Polar residues" evidence="1">
    <location>
        <begin position="1"/>
        <end position="13"/>
    </location>
</feature>
<reference evidence="2 3" key="1">
    <citation type="submission" date="2008-03" db="EMBL/GenBank/DDBJ databases">
        <title>Sequencing of the draft genome and assembly of Burkholderia ambifaria MEX-5.</title>
        <authorList>
            <consortium name="US DOE Joint Genome Institute (JGI-PGF)"/>
            <person name="Copeland A."/>
            <person name="Lucas S."/>
            <person name="Lapidus A."/>
            <person name="Glavina del Rio T."/>
            <person name="Dalin E."/>
            <person name="Tice H."/>
            <person name="Bruce D."/>
            <person name="Goodwin L."/>
            <person name="Pitluck S."/>
            <person name="Larimer F."/>
            <person name="Land M.L."/>
            <person name="Hauser L."/>
            <person name="Tiedje J."/>
            <person name="Richardson P."/>
        </authorList>
    </citation>
    <scope>NUCLEOTIDE SEQUENCE [LARGE SCALE GENOMIC DNA]</scope>
    <source>
        <strain evidence="2 3">MEX-5</strain>
    </source>
</reference>
<evidence type="ECO:0000313" key="2">
    <source>
        <dbReference type="EMBL" id="EDT40822.1"/>
    </source>
</evidence>
<proteinExistence type="predicted"/>
<accession>B1T6G4</accession>
<protein>
    <submittedName>
        <fullName evidence="2">Uncharacterized protein</fullName>
    </submittedName>
</protein>
<organism evidence="2 3">
    <name type="scientific">Burkholderia ambifaria MEX-5</name>
    <dbReference type="NCBI Taxonomy" id="396597"/>
    <lineage>
        <taxon>Bacteria</taxon>
        <taxon>Pseudomonadati</taxon>
        <taxon>Pseudomonadota</taxon>
        <taxon>Betaproteobacteria</taxon>
        <taxon>Burkholderiales</taxon>
        <taxon>Burkholderiaceae</taxon>
        <taxon>Burkholderia</taxon>
        <taxon>Burkholderia cepacia complex</taxon>
    </lineage>
</organism>